<protein>
    <submittedName>
        <fullName evidence="1">Uncharacterized protein</fullName>
    </submittedName>
</protein>
<dbReference type="RefSeq" id="WP_251878911.1">
    <property type="nucleotide sequence ID" value="NZ_CP082275.1"/>
</dbReference>
<evidence type="ECO:0000313" key="1">
    <source>
        <dbReference type="EMBL" id="USH03690.1"/>
    </source>
</evidence>
<keyword evidence="2" id="KW-1185">Reference proteome</keyword>
<proteinExistence type="predicted"/>
<reference evidence="1" key="1">
    <citation type="submission" date="2021-08" db="EMBL/GenBank/DDBJ databases">
        <authorList>
            <person name="Sakaguchi M."/>
            <person name="Kikuchi T."/>
            <person name="Urbanczyk H."/>
        </authorList>
    </citation>
    <scope>NUCLEOTIDE SEQUENCE</scope>
    <source>
        <strain evidence="1">020920N</strain>
    </source>
</reference>
<dbReference type="Proteomes" id="UP001056255">
    <property type="component" value="Chromosome I"/>
</dbReference>
<sequence length="257" mass="29938">MQFFAAVSEVVMLSEKLFLPFLATLGASLTVLFIQFNTHRVRESKQKVYATSYVFHQCHNIMLSELSIMKATVIPHIKAIERILEGDNELLTKMFLADEFDILKAPSPEANHLPKDYMLLLGYDDINLSSSYETLLYLESSDLERQELNEFVKNKLKNMHAFFKLSEDEKVDILHEYYDRLTSIEHASKRKVFFIVYCLLPRFSAYAKSYQFWLYSKKNTNHEKSRIKKVLRNYKELVPSADFGSKTMSGGIQNEIT</sequence>
<gene>
    <name evidence="1" type="ORF">K6Q96_06770</name>
</gene>
<name>A0ABY4WXH0_9GAMM</name>
<dbReference type="EMBL" id="CP082275">
    <property type="protein sequence ID" value="USH03690.1"/>
    <property type="molecule type" value="Genomic_DNA"/>
</dbReference>
<accession>A0ABY4WXH0</accession>
<evidence type="ECO:0000313" key="2">
    <source>
        <dbReference type="Proteomes" id="UP001056255"/>
    </source>
</evidence>
<organism evidence="1 2">
    <name type="scientific">Grimontia kaedaensis</name>
    <dbReference type="NCBI Taxonomy" id="2872157"/>
    <lineage>
        <taxon>Bacteria</taxon>
        <taxon>Pseudomonadati</taxon>
        <taxon>Pseudomonadota</taxon>
        <taxon>Gammaproteobacteria</taxon>
        <taxon>Vibrionales</taxon>
        <taxon>Vibrionaceae</taxon>
        <taxon>Grimontia</taxon>
    </lineage>
</organism>